<evidence type="ECO:0000256" key="1">
    <source>
        <dbReference type="ARBA" id="ARBA00004651"/>
    </source>
</evidence>
<feature type="transmembrane region" description="Helical" evidence="8">
    <location>
        <begin position="154"/>
        <end position="171"/>
    </location>
</feature>
<name>A0ABP4X4L5_9MICO</name>
<keyword evidence="3" id="KW-0328">Glycosyltransferase</keyword>
<evidence type="ECO:0000313" key="11">
    <source>
        <dbReference type="Proteomes" id="UP001500506"/>
    </source>
</evidence>
<feature type="transmembrane region" description="Helical" evidence="8">
    <location>
        <begin position="301"/>
        <end position="320"/>
    </location>
</feature>
<accession>A0ABP4X4L5</accession>
<dbReference type="EMBL" id="BAAANH010000006">
    <property type="protein sequence ID" value="GAA1767820.1"/>
    <property type="molecule type" value="Genomic_DNA"/>
</dbReference>
<dbReference type="Pfam" id="PF13231">
    <property type="entry name" value="PMT_2"/>
    <property type="match status" value="1"/>
</dbReference>
<keyword evidence="7 8" id="KW-0472">Membrane</keyword>
<comment type="subcellular location">
    <subcellularLocation>
        <location evidence="1">Cell membrane</location>
        <topology evidence="1">Multi-pass membrane protein</topology>
    </subcellularLocation>
</comment>
<dbReference type="Proteomes" id="UP001500506">
    <property type="component" value="Unassembled WGS sequence"/>
</dbReference>
<organism evidence="10 11">
    <name type="scientific">Agromyces humatus</name>
    <dbReference type="NCBI Taxonomy" id="279573"/>
    <lineage>
        <taxon>Bacteria</taxon>
        <taxon>Bacillati</taxon>
        <taxon>Actinomycetota</taxon>
        <taxon>Actinomycetes</taxon>
        <taxon>Micrococcales</taxon>
        <taxon>Microbacteriaceae</taxon>
        <taxon>Agromyces</taxon>
    </lineage>
</organism>
<evidence type="ECO:0000256" key="8">
    <source>
        <dbReference type="SAM" id="Phobius"/>
    </source>
</evidence>
<reference evidence="11" key="1">
    <citation type="journal article" date="2019" name="Int. J. Syst. Evol. Microbiol.">
        <title>The Global Catalogue of Microorganisms (GCM) 10K type strain sequencing project: providing services to taxonomists for standard genome sequencing and annotation.</title>
        <authorList>
            <consortium name="The Broad Institute Genomics Platform"/>
            <consortium name="The Broad Institute Genome Sequencing Center for Infectious Disease"/>
            <person name="Wu L."/>
            <person name="Ma J."/>
        </authorList>
    </citation>
    <scope>NUCLEOTIDE SEQUENCE [LARGE SCALE GENOMIC DNA]</scope>
    <source>
        <strain evidence="11">JCM 14319</strain>
    </source>
</reference>
<evidence type="ECO:0000256" key="7">
    <source>
        <dbReference type="ARBA" id="ARBA00023136"/>
    </source>
</evidence>
<feature type="transmembrane region" description="Helical" evidence="8">
    <location>
        <begin position="107"/>
        <end position="123"/>
    </location>
</feature>
<feature type="transmembrane region" description="Helical" evidence="8">
    <location>
        <begin position="177"/>
        <end position="194"/>
    </location>
</feature>
<evidence type="ECO:0000256" key="4">
    <source>
        <dbReference type="ARBA" id="ARBA00022679"/>
    </source>
</evidence>
<evidence type="ECO:0000256" key="3">
    <source>
        <dbReference type="ARBA" id="ARBA00022676"/>
    </source>
</evidence>
<feature type="transmembrane region" description="Helical" evidence="8">
    <location>
        <begin position="278"/>
        <end position="295"/>
    </location>
</feature>
<feature type="transmembrane region" description="Helical" evidence="8">
    <location>
        <begin position="244"/>
        <end position="266"/>
    </location>
</feature>
<keyword evidence="2" id="KW-1003">Cell membrane</keyword>
<feature type="transmembrane region" description="Helical" evidence="8">
    <location>
        <begin position="129"/>
        <end position="147"/>
    </location>
</feature>
<feature type="transmembrane region" description="Helical" evidence="8">
    <location>
        <begin position="79"/>
        <end position="100"/>
    </location>
</feature>
<evidence type="ECO:0000313" key="10">
    <source>
        <dbReference type="EMBL" id="GAA1767820.1"/>
    </source>
</evidence>
<sequence>MLSVAWPVALLVAVAGAVRFVGLDAVGFNSDEAVYAGTAASLAGDRSLEQFFPVFRAHPVLFQTLVAGVEQTLGADSDWVARAVAAVVGIAAVLVTFALGRRLYGHGAGLIAGLFLAVMPYHVVVSRQVLLDGLMTLFVTVALSCIVRYAESGRAAWMFAAGSAMGLAFLAKETAVVVLGGLFAFFALTPWVTVRLRHVVAGLVPFAVLAAVHPLSQALAGKATAGSNYLVYQLFRPENHPMTFYASVVPWAVGILVLAAAIVGLVWLRRESTWRERLLLCWAGFPIVFFTIWPVRGYQYLLPIAPVVAVLAGRTVSRLVTLRALQGRRRAARAAVIAVATILAVSLAIPTAQQISPSSTGSFLAGTGGVPGGREAGQWVAEEVPANAHLLTIGPSMANILQYYGHRKVYGLSVSPNPEVRNPTYTPVRNPDRALRRGELQYLVWDSYSAGRSPSFSAKLRSLVDKYNGVPVYSGIVGSGTKEPVIVIYAVWPDP</sequence>
<gene>
    <name evidence="10" type="ORF">GCM10009747_30700</name>
</gene>
<feature type="transmembrane region" description="Helical" evidence="8">
    <location>
        <begin position="199"/>
        <end position="220"/>
    </location>
</feature>
<keyword evidence="5 8" id="KW-0812">Transmembrane</keyword>
<keyword evidence="6 8" id="KW-1133">Transmembrane helix</keyword>
<feature type="transmembrane region" description="Helical" evidence="8">
    <location>
        <begin position="332"/>
        <end position="349"/>
    </location>
</feature>
<keyword evidence="11" id="KW-1185">Reference proteome</keyword>
<evidence type="ECO:0000256" key="2">
    <source>
        <dbReference type="ARBA" id="ARBA00022475"/>
    </source>
</evidence>
<protein>
    <recommendedName>
        <fullName evidence="9">Glycosyltransferase RgtA/B/C/D-like domain-containing protein</fullName>
    </recommendedName>
</protein>
<keyword evidence="4" id="KW-0808">Transferase</keyword>
<evidence type="ECO:0000259" key="9">
    <source>
        <dbReference type="Pfam" id="PF13231"/>
    </source>
</evidence>
<dbReference type="InterPro" id="IPR038731">
    <property type="entry name" value="RgtA/B/C-like"/>
</dbReference>
<dbReference type="PANTHER" id="PTHR33908">
    <property type="entry name" value="MANNOSYLTRANSFERASE YKCB-RELATED"/>
    <property type="match status" value="1"/>
</dbReference>
<comment type="caution">
    <text evidence="10">The sequence shown here is derived from an EMBL/GenBank/DDBJ whole genome shotgun (WGS) entry which is preliminary data.</text>
</comment>
<dbReference type="PANTHER" id="PTHR33908:SF3">
    <property type="entry name" value="UNDECAPRENYL PHOSPHATE-ALPHA-4-AMINO-4-DEOXY-L-ARABINOSE ARABINOSYL TRANSFERASE"/>
    <property type="match status" value="1"/>
</dbReference>
<feature type="domain" description="Glycosyltransferase RgtA/B/C/D-like" evidence="9">
    <location>
        <begin position="58"/>
        <end position="213"/>
    </location>
</feature>
<evidence type="ECO:0000256" key="6">
    <source>
        <dbReference type="ARBA" id="ARBA00022989"/>
    </source>
</evidence>
<proteinExistence type="predicted"/>
<dbReference type="InterPro" id="IPR050297">
    <property type="entry name" value="LipidA_mod_glycosyltrf_83"/>
</dbReference>
<evidence type="ECO:0000256" key="5">
    <source>
        <dbReference type="ARBA" id="ARBA00022692"/>
    </source>
</evidence>